<proteinExistence type="predicted"/>
<protein>
    <recommendedName>
        <fullName evidence="5">Glycosyltransferase</fullName>
    </recommendedName>
</protein>
<evidence type="ECO:0000313" key="4">
    <source>
        <dbReference type="Proteomes" id="UP001431572"/>
    </source>
</evidence>
<evidence type="ECO:0008006" key="5">
    <source>
        <dbReference type="Google" id="ProtNLM"/>
    </source>
</evidence>
<gene>
    <name evidence="1" type="ORF">HXX08_21995</name>
    <name evidence="2" type="ORF">OZ401_004083</name>
</gene>
<reference evidence="1 3" key="1">
    <citation type="submission" date="2020-06" db="EMBL/GenBank/DDBJ databases">
        <title>Anoxygenic phototrophic Chloroflexota member uses a Type I reaction center.</title>
        <authorList>
            <person name="Tsuji J.M."/>
            <person name="Shaw N.A."/>
            <person name="Nagashima S."/>
            <person name="Venkiteswaran J."/>
            <person name="Schiff S.L."/>
            <person name="Hanada S."/>
            <person name="Tank M."/>
            <person name="Neufeld J.D."/>
        </authorList>
    </citation>
    <scope>NUCLEOTIDE SEQUENCE [LARGE SCALE GENOMIC DNA]</scope>
    <source>
        <strain evidence="1">L227-S17</strain>
    </source>
</reference>
<dbReference type="EMBL" id="JACATZ010000003">
    <property type="protein sequence ID" value="NWJ48539.1"/>
    <property type="molecule type" value="Genomic_DNA"/>
</dbReference>
<sequence length="466" mass="51714">MEILLIGQGPLPVELSEKHSAPGFRAWYFGRALAEAGHKVRLVSLGSNSIQAPRLIADNLTLHALPEAMITTENYLEKMLADSMPQAVVGSGVRASYLASLYLPSSLPLWADLFGSPMAEAQAKAAVYCDDSVIEPFLRFERAVLERADAFSAVSVAQQHAIEGELGHCGRLTAATYGYRFVWSLPASTDFTVLPHDRNMLRGKIVPENAFVALWSGGYNTWTDIDTLFAGLDHAMSQYPDLHFVSTGGTLPPHDVATYPRFCQLVETSAYCQRYHLLGWQPFETLHNFYLEANLGIILDKWSYEAVLGSRTRLVDWLKYGLPAIATRGAELVTELENAGAVFTFPHGASERLGDLLGELAKTPLALKVAGEQGQHFVYEHYHYQVTTAPLLEWAANPRKAPDSGNSADSRLDLEKKLAELESQLEAKNAHISTIEQWAHEMETRLKGLEASPLRRWWSKVRSKFS</sequence>
<dbReference type="RefSeq" id="WP_341470375.1">
    <property type="nucleotide sequence ID" value="NZ_CP128400.1"/>
</dbReference>
<dbReference type="SUPFAM" id="SSF53756">
    <property type="entry name" value="UDP-Glycosyltransferase/glycogen phosphorylase"/>
    <property type="match status" value="1"/>
</dbReference>
<dbReference type="EMBL" id="CP128400">
    <property type="protein sequence ID" value="WJW68471.1"/>
    <property type="molecule type" value="Genomic_DNA"/>
</dbReference>
<evidence type="ECO:0000313" key="3">
    <source>
        <dbReference type="Proteomes" id="UP000521676"/>
    </source>
</evidence>
<name>A0A8T7M8U7_9CHLR</name>
<dbReference type="AlphaFoldDB" id="A0A8T7M8U7"/>
<organism evidence="1 3">
    <name type="scientific">Candidatus Chlorohelix allophototropha</name>
    <dbReference type="NCBI Taxonomy" id="3003348"/>
    <lineage>
        <taxon>Bacteria</taxon>
        <taxon>Bacillati</taxon>
        <taxon>Chloroflexota</taxon>
        <taxon>Chloroflexia</taxon>
        <taxon>Candidatus Chloroheliales</taxon>
        <taxon>Candidatus Chloroheliaceae</taxon>
        <taxon>Candidatus Chlorohelix</taxon>
    </lineage>
</organism>
<dbReference type="Proteomes" id="UP001431572">
    <property type="component" value="Chromosome 2"/>
</dbReference>
<dbReference type="Gene3D" id="3.40.50.2000">
    <property type="entry name" value="Glycogen Phosphorylase B"/>
    <property type="match status" value="1"/>
</dbReference>
<dbReference type="Proteomes" id="UP000521676">
    <property type="component" value="Unassembled WGS sequence"/>
</dbReference>
<keyword evidence="4" id="KW-1185">Reference proteome</keyword>
<evidence type="ECO:0000313" key="1">
    <source>
        <dbReference type="EMBL" id="NWJ48539.1"/>
    </source>
</evidence>
<accession>A0A8T7M8U7</accession>
<evidence type="ECO:0000313" key="2">
    <source>
        <dbReference type="EMBL" id="WJW68471.1"/>
    </source>
</evidence>
<reference evidence="2" key="2">
    <citation type="journal article" date="2024" name="Nature">
        <title>Anoxygenic phototroph of the Chloroflexota uses a type I reaction centre.</title>
        <authorList>
            <person name="Tsuji J.M."/>
            <person name="Shaw N.A."/>
            <person name="Nagashima S."/>
            <person name="Venkiteswaran J.J."/>
            <person name="Schiff S.L."/>
            <person name="Watanabe T."/>
            <person name="Fukui M."/>
            <person name="Hanada S."/>
            <person name="Tank M."/>
            <person name="Neufeld J.D."/>
        </authorList>
    </citation>
    <scope>NUCLEOTIDE SEQUENCE</scope>
    <source>
        <strain evidence="2">L227-S17</strain>
    </source>
</reference>